<feature type="region of interest" description="Disordered" evidence="1">
    <location>
        <begin position="59"/>
        <end position="107"/>
    </location>
</feature>
<evidence type="ECO:0000313" key="2">
    <source>
        <dbReference type="EMBL" id="OPJ78440.1"/>
    </source>
</evidence>
<reference evidence="2 3" key="1">
    <citation type="submission" date="2016-02" db="EMBL/GenBank/DDBJ databases">
        <title>Band-tailed pigeon sequencing and assembly.</title>
        <authorList>
            <person name="Soares A.E."/>
            <person name="Novak B.J."/>
            <person name="Rice E.S."/>
            <person name="O'Connell B."/>
            <person name="Chang D."/>
            <person name="Weber S."/>
            <person name="Shapiro B."/>
        </authorList>
    </citation>
    <scope>NUCLEOTIDE SEQUENCE [LARGE SCALE GENOMIC DNA]</scope>
    <source>
        <strain evidence="2">BTP2013</strain>
        <tissue evidence="2">Blood</tissue>
    </source>
</reference>
<accession>A0A1V4K1U1</accession>
<dbReference type="AlphaFoldDB" id="A0A1V4K1U1"/>
<gene>
    <name evidence="2" type="ORF">AV530_003274</name>
</gene>
<sequence>MKLSKSDLEFVYAFKGQRIGESSPRREVHTDHDRQVKRAPCIFILMITYPSELVLETAGPLSAPLPPQSAPAPHCRLSPPQRPHCRLSPPQRPTVGASQPSHRSMGRNFKMGLKEDRWSDVFILQDLTCWSPGEP</sequence>
<proteinExistence type="predicted"/>
<name>A0A1V4K1U1_PATFA</name>
<dbReference type="EMBL" id="LSYS01005108">
    <property type="protein sequence ID" value="OPJ78440.1"/>
    <property type="molecule type" value="Genomic_DNA"/>
</dbReference>
<evidence type="ECO:0000313" key="3">
    <source>
        <dbReference type="Proteomes" id="UP000190648"/>
    </source>
</evidence>
<dbReference type="Proteomes" id="UP000190648">
    <property type="component" value="Unassembled WGS sequence"/>
</dbReference>
<keyword evidence="3" id="KW-1185">Reference proteome</keyword>
<protein>
    <submittedName>
        <fullName evidence="2">Uncharacterized protein</fullName>
    </submittedName>
</protein>
<organism evidence="2 3">
    <name type="scientific">Patagioenas fasciata monilis</name>
    <dbReference type="NCBI Taxonomy" id="372326"/>
    <lineage>
        <taxon>Eukaryota</taxon>
        <taxon>Metazoa</taxon>
        <taxon>Chordata</taxon>
        <taxon>Craniata</taxon>
        <taxon>Vertebrata</taxon>
        <taxon>Euteleostomi</taxon>
        <taxon>Archelosauria</taxon>
        <taxon>Archosauria</taxon>
        <taxon>Dinosauria</taxon>
        <taxon>Saurischia</taxon>
        <taxon>Theropoda</taxon>
        <taxon>Coelurosauria</taxon>
        <taxon>Aves</taxon>
        <taxon>Neognathae</taxon>
        <taxon>Neoaves</taxon>
        <taxon>Columbimorphae</taxon>
        <taxon>Columbiformes</taxon>
        <taxon>Columbidae</taxon>
        <taxon>Patagioenas</taxon>
    </lineage>
</organism>
<evidence type="ECO:0000256" key="1">
    <source>
        <dbReference type="SAM" id="MobiDB-lite"/>
    </source>
</evidence>
<comment type="caution">
    <text evidence="2">The sequence shown here is derived from an EMBL/GenBank/DDBJ whole genome shotgun (WGS) entry which is preliminary data.</text>
</comment>